<evidence type="ECO:0000313" key="12">
    <source>
        <dbReference type="EnsemblPlants" id="AES82365"/>
    </source>
</evidence>
<keyword evidence="8" id="KW-1133">Transmembrane helix</keyword>
<accession>G7KWF3</accession>
<dbReference type="InterPro" id="IPR011050">
    <property type="entry name" value="Pectin_lyase_fold/virulence"/>
</dbReference>
<evidence type="ECO:0000259" key="9">
    <source>
        <dbReference type="SMART" id="SM00856"/>
    </source>
</evidence>
<protein>
    <submittedName>
        <fullName evidence="10">Pectinesterase/pectinesterase inhibitor</fullName>
    </submittedName>
    <submittedName>
        <fullName evidence="11">Putative pectinesterase</fullName>
        <ecNumber evidence="11">3.1.1.11</ecNumber>
    </submittedName>
</protein>
<evidence type="ECO:0000313" key="13">
    <source>
        <dbReference type="Proteomes" id="UP000002051"/>
    </source>
</evidence>
<reference evidence="11" key="5">
    <citation type="journal article" date="2018" name="Nat. Plants">
        <title>Whole-genome landscape of Medicago truncatula symbiotic genes.</title>
        <authorList>
            <person name="Pecrix Y."/>
            <person name="Gamas P."/>
            <person name="Carrere S."/>
        </authorList>
    </citation>
    <scope>NUCLEOTIDE SEQUENCE</scope>
    <source>
        <tissue evidence="11">Leaves</tissue>
    </source>
</reference>
<dbReference type="OrthoDB" id="2019149at2759"/>
<dbReference type="GO" id="GO:0046910">
    <property type="term" value="F:pectinesterase inhibitor activity"/>
    <property type="evidence" value="ECO:0000318"/>
    <property type="project" value="GO_Central"/>
</dbReference>
<evidence type="ECO:0000313" key="11">
    <source>
        <dbReference type="EMBL" id="RHN49149.1"/>
    </source>
</evidence>
<dbReference type="SUPFAM" id="SSF101148">
    <property type="entry name" value="Plant invertase/pectin methylesterase inhibitor"/>
    <property type="match status" value="1"/>
</dbReference>
<comment type="pathway">
    <text evidence="2">Glycan metabolism; pectin degradation; 2-dehydro-3-deoxy-D-gluconate from pectin: step 1/5.</text>
</comment>
<dbReference type="Pfam" id="PF01095">
    <property type="entry name" value="Pectinesterase"/>
    <property type="match status" value="1"/>
</dbReference>
<keyword evidence="8" id="KW-0472">Membrane</keyword>
<feature type="domain" description="Pectinesterase inhibitor" evidence="9">
    <location>
        <begin position="55"/>
        <end position="203"/>
    </location>
</feature>
<dbReference type="Proteomes" id="UP000265566">
    <property type="component" value="Chromosome 7"/>
</dbReference>
<dbReference type="PaxDb" id="3880-AES82365"/>
<dbReference type="CDD" id="cd15798">
    <property type="entry name" value="PMEI-like_3"/>
    <property type="match status" value="1"/>
</dbReference>
<evidence type="ECO:0000256" key="7">
    <source>
        <dbReference type="ARBA" id="ARBA00023085"/>
    </source>
</evidence>
<sequence>MKYRDLGNVHNEMDDDSKEDEEWVSNIVIMGVSMLLLALVTIAVVANVGDSKNVAAMKNLNSVCAKTEAPESCLHVLKRVGETATAVDYAKAALNATLKELSLVNMQKPYLEKILTPLQAQSYRDCLELLNMGKDELESLYKLANSSIEDIFQIYPDDVMNSLSAIISYQQTCVNELVRTNSYEILAYSLKIPILLTRITLAIVYNFVERPKIEVQQLDGFQRLNLRAAHKLIEVQHTRIVVAQDGSGQFSTITESLNYCAKNRNNSCVIYVTKGKYEEKVAVPKNLDQVLMYGDGPMKTIVTGIKSIDPKVTTPFRSATFVVKGKRFICKDMGFTAPASVPGASALLVLSDHAAFFSCKIDGGEGSLYAVAQRQFYRDCEIHGSVDIIKGDSATIIQNSQIIVKHRNSSSLALRKNVVSVQSRLDKYEKTGLVIQNCTIIAEQGKINDKSLVGSTCLGTPRDQYSRTIIMESFLGDVVRPKGWCKFSDNYGIDTATFREYNNRGPGARNDMRVHWESYRTNSQNWKSEMMSFTAAEFIQANQWLTNTGIPYESGFFFHK</sequence>
<dbReference type="EC" id="3.1.1.11" evidence="11"/>
<proteinExistence type="inferred from homology"/>
<dbReference type="KEGG" id="mtr:11433107"/>
<dbReference type="Proteomes" id="UP000002051">
    <property type="component" value="Unassembled WGS sequence"/>
</dbReference>
<reference evidence="10 13" key="2">
    <citation type="journal article" date="2014" name="BMC Genomics">
        <title>An improved genome release (version Mt4.0) for the model legume Medicago truncatula.</title>
        <authorList>
            <person name="Tang H."/>
            <person name="Krishnakumar V."/>
            <person name="Bidwell S."/>
            <person name="Rosen B."/>
            <person name="Chan A."/>
            <person name="Zhou S."/>
            <person name="Gentzbittel L."/>
            <person name="Childs K.L."/>
            <person name="Yandell M."/>
            <person name="Gundlach H."/>
            <person name="Mayer K.F."/>
            <person name="Schwartz D.C."/>
            <person name="Town C.D."/>
        </authorList>
    </citation>
    <scope>GENOME REANNOTATION</scope>
    <source>
        <strain evidence="12 13">cv. Jemalong A17</strain>
    </source>
</reference>
<reference evidence="10 13" key="1">
    <citation type="journal article" date="2011" name="Nature">
        <title>The Medicago genome provides insight into the evolution of rhizobial symbioses.</title>
        <authorList>
            <person name="Young N.D."/>
            <person name="Debelle F."/>
            <person name="Oldroyd G.E."/>
            <person name="Geurts R."/>
            <person name="Cannon S.B."/>
            <person name="Udvardi M.K."/>
            <person name="Benedito V.A."/>
            <person name="Mayer K.F."/>
            <person name="Gouzy J."/>
            <person name="Schoof H."/>
            <person name="Van de Peer Y."/>
            <person name="Proost S."/>
            <person name="Cook D.R."/>
            <person name="Meyers B.C."/>
            <person name="Spannagl M."/>
            <person name="Cheung F."/>
            <person name="De Mita S."/>
            <person name="Krishnakumar V."/>
            <person name="Gundlach H."/>
            <person name="Zhou S."/>
            <person name="Mudge J."/>
            <person name="Bharti A.K."/>
            <person name="Murray J.D."/>
            <person name="Naoumkina M.A."/>
            <person name="Rosen B."/>
            <person name="Silverstein K.A."/>
            <person name="Tang H."/>
            <person name="Rombauts S."/>
            <person name="Zhao P.X."/>
            <person name="Zhou P."/>
            <person name="Barbe V."/>
            <person name="Bardou P."/>
            <person name="Bechner M."/>
            <person name="Bellec A."/>
            <person name="Berger A."/>
            <person name="Berges H."/>
            <person name="Bidwell S."/>
            <person name="Bisseling T."/>
            <person name="Choisne N."/>
            <person name="Couloux A."/>
            <person name="Denny R."/>
            <person name="Deshpande S."/>
            <person name="Dai X."/>
            <person name="Doyle J.J."/>
            <person name="Dudez A.M."/>
            <person name="Farmer A.D."/>
            <person name="Fouteau S."/>
            <person name="Franken C."/>
            <person name="Gibelin C."/>
            <person name="Gish J."/>
            <person name="Goldstein S."/>
            <person name="Gonzalez A.J."/>
            <person name="Green P.J."/>
            <person name="Hallab A."/>
            <person name="Hartog M."/>
            <person name="Hua A."/>
            <person name="Humphray S.J."/>
            <person name="Jeong D.H."/>
            <person name="Jing Y."/>
            <person name="Jocker A."/>
            <person name="Kenton S.M."/>
            <person name="Kim D.J."/>
            <person name="Klee K."/>
            <person name="Lai H."/>
            <person name="Lang C."/>
            <person name="Lin S."/>
            <person name="Macmil S.L."/>
            <person name="Magdelenat G."/>
            <person name="Matthews L."/>
            <person name="McCorrison J."/>
            <person name="Monaghan E.L."/>
            <person name="Mun J.H."/>
            <person name="Najar F.Z."/>
            <person name="Nicholson C."/>
            <person name="Noirot C."/>
            <person name="O'Bleness M."/>
            <person name="Paule C.R."/>
            <person name="Poulain J."/>
            <person name="Prion F."/>
            <person name="Qin B."/>
            <person name="Qu C."/>
            <person name="Retzel E.F."/>
            <person name="Riddle C."/>
            <person name="Sallet E."/>
            <person name="Samain S."/>
            <person name="Samson N."/>
            <person name="Sanders I."/>
            <person name="Saurat O."/>
            <person name="Scarpelli C."/>
            <person name="Schiex T."/>
            <person name="Segurens B."/>
            <person name="Severin A.J."/>
            <person name="Sherrier D.J."/>
            <person name="Shi R."/>
            <person name="Sims S."/>
            <person name="Singer S.R."/>
            <person name="Sinharoy S."/>
            <person name="Sterck L."/>
            <person name="Viollet A."/>
            <person name="Wang B.B."/>
            <person name="Wang K."/>
            <person name="Wang M."/>
            <person name="Wang X."/>
            <person name="Warfsmann J."/>
            <person name="Weissenbach J."/>
            <person name="White D.D."/>
            <person name="White J.D."/>
            <person name="Wiley G.B."/>
            <person name="Wincker P."/>
            <person name="Xing Y."/>
            <person name="Yang L."/>
            <person name="Yao Z."/>
            <person name="Ying F."/>
            <person name="Zhai J."/>
            <person name="Zhou L."/>
            <person name="Zuber A."/>
            <person name="Denarie J."/>
            <person name="Dixon R.A."/>
            <person name="May G.D."/>
            <person name="Schwartz D.C."/>
            <person name="Rogers J."/>
            <person name="Quetier F."/>
            <person name="Town C.D."/>
            <person name="Roe B.A."/>
        </authorList>
    </citation>
    <scope>NUCLEOTIDE SEQUENCE [LARGE SCALE GENOMIC DNA]</scope>
    <source>
        <strain evidence="10">A17</strain>
        <strain evidence="12 13">cv. Jemalong A17</strain>
    </source>
</reference>
<dbReference type="STRING" id="3880.G7KWF3"/>
<dbReference type="Gene3D" id="1.20.140.40">
    <property type="entry name" value="Invertase/pectin methylesterase inhibitor family protein"/>
    <property type="match status" value="1"/>
</dbReference>
<dbReference type="InterPro" id="IPR012334">
    <property type="entry name" value="Pectin_lyas_fold"/>
</dbReference>
<evidence type="ECO:0000256" key="8">
    <source>
        <dbReference type="SAM" id="Phobius"/>
    </source>
</evidence>
<evidence type="ECO:0000256" key="6">
    <source>
        <dbReference type="ARBA" id="ARBA00022801"/>
    </source>
</evidence>
<keyword evidence="5" id="KW-0134">Cell wall</keyword>
<dbReference type="HOGENOM" id="CLU_012243_9_0_1"/>
<comment type="similarity">
    <text evidence="3">In the N-terminal section; belongs to the PMEI family.</text>
</comment>
<gene>
    <name evidence="12" type="primary">11433107</name>
    <name evidence="10" type="ordered locus">MTR_7g111560</name>
    <name evidence="11" type="ORF">MtrunA17_Chr7g0271381</name>
</gene>
<reference evidence="12" key="3">
    <citation type="submission" date="2015-04" db="UniProtKB">
        <authorList>
            <consortium name="EnsemblPlants"/>
        </authorList>
    </citation>
    <scope>IDENTIFICATION</scope>
    <source>
        <strain evidence="12">cv. Jemalong A17</strain>
    </source>
</reference>
<dbReference type="OMA" id="FREYNNR"/>
<evidence type="ECO:0000313" key="14">
    <source>
        <dbReference type="Proteomes" id="UP000265566"/>
    </source>
</evidence>
<evidence type="ECO:0000313" key="10">
    <source>
        <dbReference type="EMBL" id="AES82365.1"/>
    </source>
</evidence>
<keyword evidence="5" id="KW-0964">Secreted</keyword>
<evidence type="ECO:0000256" key="5">
    <source>
        <dbReference type="ARBA" id="ARBA00022512"/>
    </source>
</evidence>
<dbReference type="GO" id="GO:0045490">
    <property type="term" value="P:pectin catabolic process"/>
    <property type="evidence" value="ECO:0007669"/>
    <property type="project" value="UniProtKB-UniPathway"/>
</dbReference>
<dbReference type="Gene3D" id="2.160.20.10">
    <property type="entry name" value="Single-stranded right-handed beta-helix, Pectin lyase-like"/>
    <property type="match status" value="1"/>
</dbReference>
<dbReference type="InterPro" id="IPR035513">
    <property type="entry name" value="Invertase/methylesterase_inhib"/>
</dbReference>
<dbReference type="UniPathway" id="UPA00545">
    <property type="reaction ID" value="UER00823"/>
</dbReference>
<keyword evidence="8" id="KW-0812">Transmembrane</keyword>
<feature type="transmembrane region" description="Helical" evidence="8">
    <location>
        <begin position="23"/>
        <end position="48"/>
    </location>
</feature>
<evidence type="ECO:0000256" key="1">
    <source>
        <dbReference type="ARBA" id="ARBA00004191"/>
    </source>
</evidence>
<name>G7KWF3_MEDTR</name>
<dbReference type="SMART" id="SM00856">
    <property type="entry name" value="PMEI"/>
    <property type="match status" value="1"/>
</dbReference>
<comment type="similarity">
    <text evidence="4">In the C-terminal section; belongs to the pectinesterase family.</text>
</comment>
<keyword evidence="13" id="KW-1185">Reference proteome</keyword>
<evidence type="ECO:0000256" key="3">
    <source>
        <dbReference type="ARBA" id="ARBA00006027"/>
    </source>
</evidence>
<comment type="subcellular location">
    <subcellularLocation>
        <location evidence="1">Secreted</location>
        <location evidence="1">Cell wall</location>
    </subcellularLocation>
</comment>
<dbReference type="InterPro" id="IPR006501">
    <property type="entry name" value="Pectinesterase_inhib_dom"/>
</dbReference>
<keyword evidence="7" id="KW-0063">Aspartyl esterase</keyword>
<dbReference type="GO" id="GO:0030599">
    <property type="term" value="F:pectinesterase activity"/>
    <property type="evidence" value="ECO:0000318"/>
    <property type="project" value="GO_Central"/>
</dbReference>
<evidence type="ECO:0000256" key="2">
    <source>
        <dbReference type="ARBA" id="ARBA00005184"/>
    </source>
</evidence>
<dbReference type="EMBL" id="CM001223">
    <property type="protein sequence ID" value="AES82365.1"/>
    <property type="molecule type" value="Genomic_DNA"/>
</dbReference>
<keyword evidence="6 11" id="KW-0378">Hydrolase</keyword>
<dbReference type="AlphaFoldDB" id="G7KWF3"/>
<dbReference type="Pfam" id="PF04043">
    <property type="entry name" value="PMEI"/>
    <property type="match status" value="1"/>
</dbReference>
<dbReference type="EMBL" id="PSQE01000007">
    <property type="protein sequence ID" value="RHN49149.1"/>
    <property type="molecule type" value="Genomic_DNA"/>
</dbReference>
<organism evidence="10 13">
    <name type="scientific">Medicago truncatula</name>
    <name type="common">Barrel medic</name>
    <name type="synonym">Medicago tribuloides</name>
    <dbReference type="NCBI Taxonomy" id="3880"/>
    <lineage>
        <taxon>Eukaryota</taxon>
        <taxon>Viridiplantae</taxon>
        <taxon>Streptophyta</taxon>
        <taxon>Embryophyta</taxon>
        <taxon>Tracheophyta</taxon>
        <taxon>Spermatophyta</taxon>
        <taxon>Magnoliopsida</taxon>
        <taxon>eudicotyledons</taxon>
        <taxon>Gunneridae</taxon>
        <taxon>Pentapetalae</taxon>
        <taxon>rosids</taxon>
        <taxon>fabids</taxon>
        <taxon>Fabales</taxon>
        <taxon>Fabaceae</taxon>
        <taxon>Papilionoideae</taxon>
        <taxon>50 kb inversion clade</taxon>
        <taxon>NPAAA clade</taxon>
        <taxon>Hologalegina</taxon>
        <taxon>IRL clade</taxon>
        <taxon>Trifolieae</taxon>
        <taxon>Medicago</taxon>
    </lineage>
</organism>
<reference evidence="14" key="4">
    <citation type="journal article" date="2018" name="Nat. Plants">
        <title>Whole-genome landscape of Medicago truncatula symbiotic genes.</title>
        <authorList>
            <person name="Pecrix Y."/>
            <person name="Staton S.E."/>
            <person name="Sallet E."/>
            <person name="Lelandais-Briere C."/>
            <person name="Moreau S."/>
            <person name="Carrere S."/>
            <person name="Blein T."/>
            <person name="Jardinaud M.F."/>
            <person name="Latrasse D."/>
            <person name="Zouine M."/>
            <person name="Zahm M."/>
            <person name="Kreplak J."/>
            <person name="Mayjonade B."/>
            <person name="Satge C."/>
            <person name="Perez M."/>
            <person name="Cauet S."/>
            <person name="Marande W."/>
            <person name="Chantry-Darmon C."/>
            <person name="Lopez-Roques C."/>
            <person name="Bouchez O."/>
            <person name="Berard A."/>
            <person name="Debelle F."/>
            <person name="Munos S."/>
            <person name="Bendahmane A."/>
            <person name="Berges H."/>
            <person name="Niebel A."/>
            <person name="Buitink J."/>
            <person name="Frugier F."/>
            <person name="Benhamed M."/>
            <person name="Crespi M."/>
            <person name="Gouzy J."/>
            <person name="Gamas P."/>
        </authorList>
    </citation>
    <scope>NUCLEOTIDE SEQUENCE [LARGE SCALE GENOMIC DNA]</scope>
    <source>
        <strain evidence="14">cv. Jemalong A17</strain>
    </source>
</reference>
<evidence type="ECO:0000256" key="4">
    <source>
        <dbReference type="ARBA" id="ARBA00007786"/>
    </source>
</evidence>
<dbReference type="GO" id="GO:0042545">
    <property type="term" value="P:cell wall modification"/>
    <property type="evidence" value="ECO:0007669"/>
    <property type="project" value="InterPro"/>
</dbReference>
<dbReference type="Gramene" id="rna43947">
    <property type="protein sequence ID" value="RHN49149.1"/>
    <property type="gene ID" value="gene43947"/>
</dbReference>
<dbReference type="PANTHER" id="PTHR31707">
    <property type="entry name" value="PECTINESTERASE"/>
    <property type="match status" value="1"/>
</dbReference>
<dbReference type="EnsemblPlants" id="AES82365">
    <property type="protein sequence ID" value="AES82365"/>
    <property type="gene ID" value="MTR_7g111560"/>
</dbReference>
<dbReference type="InterPro" id="IPR000070">
    <property type="entry name" value="Pectinesterase_cat"/>
</dbReference>
<dbReference type="eggNOG" id="ENOG502QQVX">
    <property type="taxonomic scope" value="Eukaryota"/>
</dbReference>
<dbReference type="SUPFAM" id="SSF51126">
    <property type="entry name" value="Pectin lyase-like"/>
    <property type="match status" value="1"/>
</dbReference>